<keyword evidence="4" id="KW-0472">Membrane</keyword>
<dbReference type="SUPFAM" id="SSF54001">
    <property type="entry name" value="Cysteine proteinases"/>
    <property type="match status" value="1"/>
</dbReference>
<feature type="transmembrane region" description="Helical" evidence="4">
    <location>
        <begin position="233"/>
        <end position="252"/>
    </location>
</feature>
<feature type="transmembrane region" description="Helical" evidence="4">
    <location>
        <begin position="113"/>
        <end position="132"/>
    </location>
</feature>
<gene>
    <name evidence="6" type="ORF">Ahy_B09g095892</name>
</gene>
<evidence type="ECO:0000313" key="6">
    <source>
        <dbReference type="EMBL" id="RYQ89036.1"/>
    </source>
</evidence>
<sequence length="253" mass="30242">MAHVKHTKEGSNEYEPVFVLKHEGLYEGLREYFMSLMPKEHVHAVVVSIHNIILNEIKTKQYQEQIYIVPLDIVNFMLGTHDMKYTDKTINKAYRFDIEQYAHHRQFLDKRKLALYPFLFVPICNGGHWWLWIADVNKKKFYILGPINKKPEDIPDSRKELNKFVVSYFLVNYSNYSVHERSLVDCCWFCLFTFLSLSEFNNFPDEGVRWGGTLNGGWTGRGSRVYPIEWSTYRVRIFLFYSAIFNVFYFLYY</sequence>
<organism evidence="6 7">
    <name type="scientific">Arachis hypogaea</name>
    <name type="common">Peanut</name>
    <dbReference type="NCBI Taxonomy" id="3818"/>
    <lineage>
        <taxon>Eukaryota</taxon>
        <taxon>Viridiplantae</taxon>
        <taxon>Streptophyta</taxon>
        <taxon>Embryophyta</taxon>
        <taxon>Tracheophyta</taxon>
        <taxon>Spermatophyta</taxon>
        <taxon>Magnoliopsida</taxon>
        <taxon>eudicotyledons</taxon>
        <taxon>Gunneridae</taxon>
        <taxon>Pentapetalae</taxon>
        <taxon>rosids</taxon>
        <taxon>fabids</taxon>
        <taxon>Fabales</taxon>
        <taxon>Fabaceae</taxon>
        <taxon>Papilionoideae</taxon>
        <taxon>50 kb inversion clade</taxon>
        <taxon>dalbergioids sensu lato</taxon>
        <taxon>Dalbergieae</taxon>
        <taxon>Pterocarpus clade</taxon>
        <taxon>Arachis</taxon>
    </lineage>
</organism>
<dbReference type="GO" id="GO:0008234">
    <property type="term" value="F:cysteine-type peptidase activity"/>
    <property type="evidence" value="ECO:0007669"/>
    <property type="project" value="InterPro"/>
</dbReference>
<evidence type="ECO:0000259" key="5">
    <source>
        <dbReference type="Pfam" id="PF02902"/>
    </source>
</evidence>
<keyword evidence="7" id="KW-1185">Reference proteome</keyword>
<keyword evidence="3" id="KW-0378">Hydrolase</keyword>
<dbReference type="InterPro" id="IPR038765">
    <property type="entry name" value="Papain-like_cys_pep_sf"/>
</dbReference>
<keyword evidence="4" id="KW-0812">Transmembrane</keyword>
<evidence type="ECO:0000256" key="1">
    <source>
        <dbReference type="ARBA" id="ARBA00005234"/>
    </source>
</evidence>
<dbReference type="InterPro" id="IPR003653">
    <property type="entry name" value="Peptidase_C48_C"/>
</dbReference>
<keyword evidence="4" id="KW-1133">Transmembrane helix</keyword>
<evidence type="ECO:0000256" key="2">
    <source>
        <dbReference type="ARBA" id="ARBA00022670"/>
    </source>
</evidence>
<reference evidence="6 7" key="1">
    <citation type="submission" date="2019-01" db="EMBL/GenBank/DDBJ databases">
        <title>Sequencing of cultivated peanut Arachis hypogaea provides insights into genome evolution and oil improvement.</title>
        <authorList>
            <person name="Chen X."/>
        </authorList>
    </citation>
    <scope>NUCLEOTIDE SEQUENCE [LARGE SCALE GENOMIC DNA]</scope>
    <source>
        <strain evidence="7">cv. Fuhuasheng</strain>
        <tissue evidence="6">Leaves</tissue>
    </source>
</reference>
<keyword evidence="2" id="KW-0645">Protease</keyword>
<dbReference type="EMBL" id="SDMP01000019">
    <property type="protein sequence ID" value="RYQ89036.1"/>
    <property type="molecule type" value="Genomic_DNA"/>
</dbReference>
<evidence type="ECO:0000256" key="4">
    <source>
        <dbReference type="SAM" id="Phobius"/>
    </source>
</evidence>
<evidence type="ECO:0000313" key="7">
    <source>
        <dbReference type="Proteomes" id="UP000289738"/>
    </source>
</evidence>
<comment type="similarity">
    <text evidence="1">Belongs to the peptidase C48 family.</text>
</comment>
<evidence type="ECO:0000256" key="3">
    <source>
        <dbReference type="ARBA" id="ARBA00022801"/>
    </source>
</evidence>
<accession>A0A444XH19</accession>
<protein>
    <recommendedName>
        <fullName evidence="5">Ubiquitin-like protease family profile domain-containing protein</fullName>
    </recommendedName>
</protein>
<dbReference type="Proteomes" id="UP000289738">
    <property type="component" value="Chromosome B09"/>
</dbReference>
<dbReference type="AlphaFoldDB" id="A0A444XH19"/>
<dbReference type="Gene3D" id="3.40.395.10">
    <property type="entry name" value="Adenoviral Proteinase, Chain A"/>
    <property type="match status" value="1"/>
</dbReference>
<proteinExistence type="inferred from homology"/>
<dbReference type="Pfam" id="PF02902">
    <property type="entry name" value="Peptidase_C48"/>
    <property type="match status" value="1"/>
</dbReference>
<name>A0A444XH19_ARAHY</name>
<comment type="caution">
    <text evidence="6">The sequence shown here is derived from an EMBL/GenBank/DDBJ whole genome shotgun (WGS) entry which is preliminary data.</text>
</comment>
<feature type="domain" description="Ubiquitin-like protease family profile" evidence="5">
    <location>
        <begin position="50"/>
        <end position="156"/>
    </location>
</feature>
<dbReference type="GO" id="GO:0006508">
    <property type="term" value="P:proteolysis"/>
    <property type="evidence" value="ECO:0007669"/>
    <property type="project" value="UniProtKB-KW"/>
</dbReference>